<evidence type="ECO:0000313" key="2">
    <source>
        <dbReference type="EMBL" id="KAG0270258.1"/>
    </source>
</evidence>
<dbReference type="AlphaFoldDB" id="A0A9P6UD93"/>
<proteinExistence type="predicted"/>
<evidence type="ECO:0000256" key="1">
    <source>
        <dbReference type="SAM" id="SignalP"/>
    </source>
</evidence>
<evidence type="ECO:0008006" key="4">
    <source>
        <dbReference type="Google" id="ProtNLM"/>
    </source>
</evidence>
<sequence length="152" mass="16690">MKFPSACAAFAGFLLLSMEALALEWCGSKSDDLVLQTVKVNPNPIDRSKGVTLEIVGDLHKPIGPDAYFFYDFRGEGNHEVWKSAAVTTLDAADLIPDSSTSTKRINPRFFFPPEFSDVKKNAEINVHIVARQGPSDDSKRIFCVQGTLILG</sequence>
<dbReference type="EMBL" id="JAAAJB010000008">
    <property type="protein sequence ID" value="KAG0270258.1"/>
    <property type="molecule type" value="Genomic_DNA"/>
</dbReference>
<keyword evidence="1" id="KW-0732">Signal</keyword>
<reference evidence="2" key="1">
    <citation type="journal article" date="2020" name="Fungal Divers.">
        <title>Resolving the Mortierellaceae phylogeny through synthesis of multi-gene phylogenetics and phylogenomics.</title>
        <authorList>
            <person name="Vandepol N."/>
            <person name="Liber J."/>
            <person name="Desiro A."/>
            <person name="Na H."/>
            <person name="Kennedy M."/>
            <person name="Barry K."/>
            <person name="Grigoriev I.V."/>
            <person name="Miller A.N."/>
            <person name="O'Donnell K."/>
            <person name="Stajich J.E."/>
            <person name="Bonito G."/>
        </authorList>
    </citation>
    <scope>NUCLEOTIDE SEQUENCE</scope>
    <source>
        <strain evidence="2">BC1065</strain>
    </source>
</reference>
<protein>
    <recommendedName>
        <fullName evidence="4">Secreted protein</fullName>
    </recommendedName>
</protein>
<keyword evidence="3" id="KW-1185">Reference proteome</keyword>
<evidence type="ECO:0000313" key="3">
    <source>
        <dbReference type="Proteomes" id="UP000807716"/>
    </source>
</evidence>
<feature type="chain" id="PRO_5040274241" description="Secreted protein" evidence="1">
    <location>
        <begin position="23"/>
        <end position="152"/>
    </location>
</feature>
<dbReference type="Proteomes" id="UP000807716">
    <property type="component" value="Unassembled WGS sequence"/>
</dbReference>
<dbReference type="OrthoDB" id="10441289at2759"/>
<name>A0A9P6UD93_9FUNG</name>
<organism evidence="2 3">
    <name type="scientific">Actinomortierella ambigua</name>
    <dbReference type="NCBI Taxonomy" id="1343610"/>
    <lineage>
        <taxon>Eukaryota</taxon>
        <taxon>Fungi</taxon>
        <taxon>Fungi incertae sedis</taxon>
        <taxon>Mucoromycota</taxon>
        <taxon>Mortierellomycotina</taxon>
        <taxon>Mortierellomycetes</taxon>
        <taxon>Mortierellales</taxon>
        <taxon>Mortierellaceae</taxon>
        <taxon>Actinomortierella</taxon>
    </lineage>
</organism>
<gene>
    <name evidence="2" type="ORF">DFQ27_009050</name>
</gene>
<accession>A0A9P6UD93</accession>
<feature type="signal peptide" evidence="1">
    <location>
        <begin position="1"/>
        <end position="22"/>
    </location>
</feature>
<comment type="caution">
    <text evidence="2">The sequence shown here is derived from an EMBL/GenBank/DDBJ whole genome shotgun (WGS) entry which is preliminary data.</text>
</comment>